<evidence type="ECO:0000313" key="2">
    <source>
        <dbReference type="Proteomes" id="UP001153069"/>
    </source>
</evidence>
<evidence type="ECO:0000313" key="1">
    <source>
        <dbReference type="EMBL" id="CAB9528370.1"/>
    </source>
</evidence>
<dbReference type="EMBL" id="CAICTM010002207">
    <property type="protein sequence ID" value="CAB9528370.1"/>
    <property type="molecule type" value="Genomic_DNA"/>
</dbReference>
<proteinExistence type="predicted"/>
<gene>
    <name evidence="1" type="ORF">SEMRO_2209_G319180.1</name>
</gene>
<accession>A0A9N8HXG8</accession>
<protein>
    <submittedName>
        <fullName evidence="1">Uncharacterized protein</fullName>
    </submittedName>
</protein>
<sequence>MAALRSFIAVASINNLAVSKVVEGRHEEAVEIFMGALSELKAAFAKDPETDPRSMDAATVNQSAAWSNRDLVQLGPSYPEWDGSFSFNNSLFLLPTEYMYPKDSVSLVTMVLLFNLGSIRHQLGLVVGSSLELQRAMKLYELALASLENIPACGDWNSMVWRMQCCLCNNMGHVFEQNGNFQQSSRCLEWLIDTLDGMHDWYSGEGDLDYDDLDFYYPYFGMPKERWFNSAPAA</sequence>
<keyword evidence="2" id="KW-1185">Reference proteome</keyword>
<reference evidence="1" key="1">
    <citation type="submission" date="2020-06" db="EMBL/GenBank/DDBJ databases">
        <authorList>
            <consortium name="Plant Systems Biology data submission"/>
        </authorList>
    </citation>
    <scope>NUCLEOTIDE SEQUENCE</scope>
    <source>
        <strain evidence="1">D6</strain>
    </source>
</reference>
<dbReference type="Proteomes" id="UP001153069">
    <property type="component" value="Unassembled WGS sequence"/>
</dbReference>
<comment type="caution">
    <text evidence="1">The sequence shown here is derived from an EMBL/GenBank/DDBJ whole genome shotgun (WGS) entry which is preliminary data.</text>
</comment>
<dbReference type="Gene3D" id="1.25.40.10">
    <property type="entry name" value="Tetratricopeptide repeat domain"/>
    <property type="match status" value="1"/>
</dbReference>
<organism evidence="1 2">
    <name type="scientific">Seminavis robusta</name>
    <dbReference type="NCBI Taxonomy" id="568900"/>
    <lineage>
        <taxon>Eukaryota</taxon>
        <taxon>Sar</taxon>
        <taxon>Stramenopiles</taxon>
        <taxon>Ochrophyta</taxon>
        <taxon>Bacillariophyta</taxon>
        <taxon>Bacillariophyceae</taxon>
        <taxon>Bacillariophycidae</taxon>
        <taxon>Naviculales</taxon>
        <taxon>Naviculaceae</taxon>
        <taxon>Seminavis</taxon>
    </lineage>
</organism>
<dbReference type="SUPFAM" id="SSF48452">
    <property type="entry name" value="TPR-like"/>
    <property type="match status" value="1"/>
</dbReference>
<dbReference type="InterPro" id="IPR011990">
    <property type="entry name" value="TPR-like_helical_dom_sf"/>
</dbReference>
<name>A0A9N8HXG8_9STRA</name>
<dbReference type="AlphaFoldDB" id="A0A9N8HXG8"/>